<evidence type="ECO:0000313" key="1">
    <source>
        <dbReference type="EMBL" id="KAK3789807.1"/>
    </source>
</evidence>
<dbReference type="AlphaFoldDB" id="A0AAE1AN76"/>
<dbReference type="EMBL" id="JAWDGP010001628">
    <property type="protein sequence ID" value="KAK3789807.1"/>
    <property type="molecule type" value="Genomic_DNA"/>
</dbReference>
<accession>A0AAE1AN76</accession>
<name>A0AAE1AN76_9GAST</name>
<dbReference type="Proteomes" id="UP001283361">
    <property type="component" value="Unassembled WGS sequence"/>
</dbReference>
<gene>
    <name evidence="1" type="ORF">RRG08_036100</name>
</gene>
<evidence type="ECO:0000313" key="2">
    <source>
        <dbReference type="Proteomes" id="UP001283361"/>
    </source>
</evidence>
<sequence length="76" mass="8403">MDGGRADTPKLNIDDTVNILGDFGKATNASWPIRWSYAGDTRRPLSLTPQPTDVPCPMGALQYGQEEHRDQFSLPD</sequence>
<organism evidence="1 2">
    <name type="scientific">Elysia crispata</name>
    <name type="common">lettuce slug</name>
    <dbReference type="NCBI Taxonomy" id="231223"/>
    <lineage>
        <taxon>Eukaryota</taxon>
        <taxon>Metazoa</taxon>
        <taxon>Spiralia</taxon>
        <taxon>Lophotrochozoa</taxon>
        <taxon>Mollusca</taxon>
        <taxon>Gastropoda</taxon>
        <taxon>Heterobranchia</taxon>
        <taxon>Euthyneura</taxon>
        <taxon>Panpulmonata</taxon>
        <taxon>Sacoglossa</taxon>
        <taxon>Placobranchoidea</taxon>
        <taxon>Plakobranchidae</taxon>
        <taxon>Elysia</taxon>
    </lineage>
</organism>
<proteinExistence type="predicted"/>
<reference evidence="1" key="1">
    <citation type="journal article" date="2023" name="G3 (Bethesda)">
        <title>A reference genome for the long-term kleptoplast-retaining sea slug Elysia crispata morphotype clarki.</title>
        <authorList>
            <person name="Eastman K.E."/>
            <person name="Pendleton A.L."/>
            <person name="Shaikh M.A."/>
            <person name="Suttiyut T."/>
            <person name="Ogas R."/>
            <person name="Tomko P."/>
            <person name="Gavelis G."/>
            <person name="Widhalm J.R."/>
            <person name="Wisecaver J.H."/>
        </authorList>
    </citation>
    <scope>NUCLEOTIDE SEQUENCE</scope>
    <source>
        <strain evidence="1">ECLA1</strain>
    </source>
</reference>
<protein>
    <submittedName>
        <fullName evidence="1">Uncharacterized protein</fullName>
    </submittedName>
</protein>
<keyword evidence="2" id="KW-1185">Reference proteome</keyword>
<comment type="caution">
    <text evidence="1">The sequence shown here is derived from an EMBL/GenBank/DDBJ whole genome shotgun (WGS) entry which is preliminary data.</text>
</comment>